<dbReference type="AlphaFoldDB" id="A0A8J5X2J2"/>
<dbReference type="PROSITE" id="PS50003">
    <property type="entry name" value="PH_DOMAIN"/>
    <property type="match status" value="1"/>
</dbReference>
<gene>
    <name evidence="2" type="ORF">KFE25_005801</name>
</gene>
<feature type="domain" description="PH" evidence="1">
    <location>
        <begin position="412"/>
        <end position="525"/>
    </location>
</feature>
<dbReference type="EMBL" id="JAGTXO010000063">
    <property type="protein sequence ID" value="KAG8457788.1"/>
    <property type="molecule type" value="Genomic_DNA"/>
</dbReference>
<organism evidence="2 3">
    <name type="scientific">Diacronema lutheri</name>
    <name type="common">Unicellular marine alga</name>
    <name type="synonym">Monochrysis lutheri</name>
    <dbReference type="NCBI Taxonomy" id="2081491"/>
    <lineage>
        <taxon>Eukaryota</taxon>
        <taxon>Haptista</taxon>
        <taxon>Haptophyta</taxon>
        <taxon>Pavlovophyceae</taxon>
        <taxon>Pavlovales</taxon>
        <taxon>Pavlovaceae</taxon>
        <taxon>Diacronema</taxon>
    </lineage>
</organism>
<comment type="caution">
    <text evidence="2">The sequence shown here is derived from an EMBL/GenBank/DDBJ whole genome shotgun (WGS) entry which is preliminary data.</text>
</comment>
<sequence length="534" mass="60967">MVVAGAAHSPVRGYDIHAEERRRMWFDHYISIGQYTAAQRIAEADTVPAHAPPALRGGGGAAHESVRVAGLHLPNYDPRDAATIIQKAVRGEQARAAALWLREEQKHRAWLQYCVATGQIEQAAGLGLYHELAAEKIQRAFRRSLVSSNGYELSCPKCQTQFVLTRVPEGRVSHKCPACKTHFMVEVAEQAWWKSPVLIKREDDAAFAAREAADADAARPFSRAQIDELELARKEWIRYYLALGDVDAARRLGFDYELRALRIQRAWKRYRHGVWAVYEAEKAERALLQAAEHARKAAAVAQRHAALVLQRAARRKRRHMQYKRARLAELAARAFQRKTDAIGGRFVRALIERGFERAKRQHEAARVISRTYRRMAAARAHTQRRAVTAMRTARAARVIQRLYVRHKLADLERFAQGYLSKRSHKGKWQLRYFYIHRQHLCYLPAGGLAPQPNPSVATRKAIVKWDQLGVQPGKAVRMADIQSLVGDPQSRELELTLANGEKHQYKAVSEHELLLWKRTFEKYTRYRGVTGVRL</sequence>
<dbReference type="Proteomes" id="UP000751190">
    <property type="component" value="Unassembled WGS sequence"/>
</dbReference>
<protein>
    <recommendedName>
        <fullName evidence="1">PH domain-containing protein</fullName>
    </recommendedName>
</protein>
<keyword evidence="3" id="KW-1185">Reference proteome</keyword>
<evidence type="ECO:0000259" key="1">
    <source>
        <dbReference type="PROSITE" id="PS50003"/>
    </source>
</evidence>
<evidence type="ECO:0000313" key="3">
    <source>
        <dbReference type="Proteomes" id="UP000751190"/>
    </source>
</evidence>
<reference evidence="2" key="1">
    <citation type="submission" date="2021-05" db="EMBL/GenBank/DDBJ databases">
        <title>The genome of the haptophyte Pavlova lutheri (Diacronema luteri, Pavlovales) - a model for lipid biosynthesis in eukaryotic algae.</title>
        <authorList>
            <person name="Hulatt C.J."/>
            <person name="Posewitz M.C."/>
        </authorList>
    </citation>
    <scope>NUCLEOTIDE SEQUENCE</scope>
    <source>
        <strain evidence="2">NIVA-4/92</strain>
    </source>
</reference>
<evidence type="ECO:0000313" key="2">
    <source>
        <dbReference type="EMBL" id="KAG8457788.1"/>
    </source>
</evidence>
<dbReference type="InterPro" id="IPR001849">
    <property type="entry name" value="PH_domain"/>
</dbReference>
<dbReference type="OrthoDB" id="10485345at2759"/>
<proteinExistence type="predicted"/>
<accession>A0A8J5X2J2</accession>
<dbReference type="SMART" id="SM00233">
    <property type="entry name" value="PH"/>
    <property type="match status" value="1"/>
</dbReference>
<dbReference type="PROSITE" id="PS50096">
    <property type="entry name" value="IQ"/>
    <property type="match status" value="1"/>
</dbReference>
<dbReference type="SUPFAM" id="SSF50729">
    <property type="entry name" value="PH domain-like"/>
    <property type="match status" value="1"/>
</dbReference>
<name>A0A8J5X2J2_DIALT</name>